<dbReference type="Proteomes" id="UP001335648">
    <property type="component" value="Unassembled WGS sequence"/>
</dbReference>
<name>A0AAN8H9R9_9TELE</name>
<feature type="region of interest" description="Disordered" evidence="3">
    <location>
        <begin position="453"/>
        <end position="482"/>
    </location>
</feature>
<dbReference type="InterPro" id="IPR002219">
    <property type="entry name" value="PKC_DAG/PE"/>
</dbReference>
<organism evidence="5 6">
    <name type="scientific">Champsocephalus esox</name>
    <name type="common">pike icefish</name>
    <dbReference type="NCBI Taxonomy" id="159716"/>
    <lineage>
        <taxon>Eukaryota</taxon>
        <taxon>Metazoa</taxon>
        <taxon>Chordata</taxon>
        <taxon>Craniata</taxon>
        <taxon>Vertebrata</taxon>
        <taxon>Euteleostomi</taxon>
        <taxon>Actinopterygii</taxon>
        <taxon>Neopterygii</taxon>
        <taxon>Teleostei</taxon>
        <taxon>Neoteleostei</taxon>
        <taxon>Acanthomorphata</taxon>
        <taxon>Eupercaria</taxon>
        <taxon>Perciformes</taxon>
        <taxon>Notothenioidei</taxon>
        <taxon>Channichthyidae</taxon>
        <taxon>Champsocephalus</taxon>
    </lineage>
</organism>
<feature type="compositionally biased region" description="Polar residues" evidence="3">
    <location>
        <begin position="554"/>
        <end position="570"/>
    </location>
</feature>
<dbReference type="SMART" id="SM00109">
    <property type="entry name" value="C1"/>
    <property type="match status" value="1"/>
</dbReference>
<dbReference type="PROSITE" id="PS50081">
    <property type="entry name" value="ZF_DAG_PE_2"/>
    <property type="match status" value="1"/>
</dbReference>
<dbReference type="PANTHER" id="PTHR47440:SF1">
    <property type="entry name" value="RHO_RAC GUANINE NUCLEOTIDE EXCHANGE FACTOR 18"/>
    <property type="match status" value="1"/>
</dbReference>
<dbReference type="PANTHER" id="PTHR47440">
    <property type="entry name" value="RIKEN CDNA A430078G23 GENE"/>
    <property type="match status" value="1"/>
</dbReference>
<feature type="compositionally biased region" description="Acidic residues" evidence="3">
    <location>
        <begin position="280"/>
        <end position="291"/>
    </location>
</feature>
<comment type="caution">
    <text evidence="5">The sequence shown here is derived from an EMBL/GenBank/DDBJ whole genome shotgun (WGS) entry which is preliminary data.</text>
</comment>
<feature type="region of interest" description="Disordered" evidence="3">
    <location>
        <begin position="541"/>
        <end position="570"/>
    </location>
</feature>
<dbReference type="Gene3D" id="3.30.60.20">
    <property type="match status" value="1"/>
</dbReference>
<accession>A0AAN8H9R9</accession>
<evidence type="ECO:0000259" key="4">
    <source>
        <dbReference type="PROSITE" id="PS50081"/>
    </source>
</evidence>
<gene>
    <name evidence="5" type="ORF">CesoFtcFv8_005478</name>
</gene>
<reference evidence="5 6" key="1">
    <citation type="journal article" date="2023" name="Mol. Biol. Evol.">
        <title>Genomics of Secondarily Temperate Adaptation in the Only Non-Antarctic Icefish.</title>
        <authorList>
            <person name="Rivera-Colon A.G."/>
            <person name="Rayamajhi N."/>
            <person name="Minhas B.F."/>
            <person name="Madrigal G."/>
            <person name="Bilyk K.T."/>
            <person name="Yoon V."/>
            <person name="Hune M."/>
            <person name="Gregory S."/>
            <person name="Cheng C.H.C."/>
            <person name="Catchen J.M."/>
        </authorList>
    </citation>
    <scope>NUCLEOTIDE SEQUENCE [LARGE SCALE GENOMIC DNA]</scope>
    <source>
        <strain evidence="5">JC2023a</strain>
    </source>
</reference>
<dbReference type="InterPro" id="IPR053089">
    <property type="entry name" value="Rho_GEF18"/>
</dbReference>
<dbReference type="Pfam" id="PF00130">
    <property type="entry name" value="C1_1"/>
    <property type="match status" value="1"/>
</dbReference>
<dbReference type="PROSITE" id="PS00479">
    <property type="entry name" value="ZF_DAG_PE_1"/>
    <property type="match status" value="1"/>
</dbReference>
<proteinExistence type="predicted"/>
<evidence type="ECO:0000256" key="3">
    <source>
        <dbReference type="SAM" id="MobiDB-lite"/>
    </source>
</evidence>
<evidence type="ECO:0000256" key="2">
    <source>
        <dbReference type="ARBA" id="ARBA00022833"/>
    </source>
</evidence>
<sequence>MADSPLNHSWPSFSKLWMKRWSFKRASECKPCIAPCGSLSVPPQAPFETGSSSSLSPPSIAEDAFFGSSKKDKDACSVVSDYDCPCELSSSVEDLLDLSYSLKDSEYFKDLEGGIPASFTAPTERNPLPLGLQVSLDTDTKQPSHTSLSTHSHRVNAPYSPFYIHPAEEPHQNFVVTQLRPKLHPGCIIDSDESSGPAVGLSLTINLNGLPGSMETAKGITGSQEETEQGGVGLDGELDEDSFPILVGSMSTSRRHSLGVLISPITLGRRLSLDTMATDSDGEREEDEEEEERLKGFFPSQQQQTYGSGPREETDDDSLIVPCPRARVTSMACGVPRRHLYSRSEILATDECSRAAHISRVVQTSKQAARAAGAEEFDPEENLHSTDGQSHMLMVQKVLQELKLYHGAKQGNNRLDSKVTGSVTWYEFLSNENEEVDDRTEKVEKGRKVKRTLSSLRNRVTGSFNKDKGKNREKEHQKEKEKDTVCGSRRCHGHHLVPGSFSSCATCSLCSKTLQRKHGLQCMNCAVNVHKSCKSLLGECSSRNKRDSHPRIGSSGSPNPGKQNIQMCST</sequence>
<keyword evidence="6" id="KW-1185">Reference proteome</keyword>
<keyword evidence="1" id="KW-0479">Metal-binding</keyword>
<feature type="domain" description="Phorbol-ester/DAG-type" evidence="4">
    <location>
        <begin position="493"/>
        <end position="540"/>
    </location>
</feature>
<dbReference type="SUPFAM" id="SSF57889">
    <property type="entry name" value="Cysteine-rich domain"/>
    <property type="match status" value="1"/>
</dbReference>
<feature type="compositionally biased region" description="Polar residues" evidence="3">
    <location>
        <begin position="453"/>
        <end position="464"/>
    </location>
</feature>
<feature type="region of interest" description="Disordered" evidence="3">
    <location>
        <begin position="273"/>
        <end position="318"/>
    </location>
</feature>
<dbReference type="AlphaFoldDB" id="A0AAN8H9R9"/>
<evidence type="ECO:0000313" key="5">
    <source>
        <dbReference type="EMBL" id="KAK5907656.1"/>
    </source>
</evidence>
<dbReference type="EMBL" id="JAULUE010002049">
    <property type="protein sequence ID" value="KAK5907656.1"/>
    <property type="molecule type" value="Genomic_DNA"/>
</dbReference>
<dbReference type="GO" id="GO:0046872">
    <property type="term" value="F:metal ion binding"/>
    <property type="evidence" value="ECO:0007669"/>
    <property type="project" value="UniProtKB-KW"/>
</dbReference>
<protein>
    <recommendedName>
        <fullName evidence="4">Phorbol-ester/DAG-type domain-containing protein</fullName>
    </recommendedName>
</protein>
<keyword evidence="2" id="KW-0862">Zinc</keyword>
<evidence type="ECO:0000313" key="6">
    <source>
        <dbReference type="Proteomes" id="UP001335648"/>
    </source>
</evidence>
<dbReference type="InterPro" id="IPR046349">
    <property type="entry name" value="C1-like_sf"/>
</dbReference>
<evidence type="ECO:0000256" key="1">
    <source>
        <dbReference type="ARBA" id="ARBA00022723"/>
    </source>
</evidence>
<feature type="compositionally biased region" description="Basic and acidic residues" evidence="3">
    <location>
        <begin position="465"/>
        <end position="482"/>
    </location>
</feature>